<feature type="chain" id="PRO_5042460286" evidence="6">
    <location>
        <begin position="23"/>
        <end position="134"/>
    </location>
</feature>
<dbReference type="InterPro" id="IPR013783">
    <property type="entry name" value="Ig-like_fold"/>
</dbReference>
<keyword evidence="2" id="KW-0812">Transmembrane</keyword>
<dbReference type="KEGG" id="lcf:108902399"/>
<evidence type="ECO:0000256" key="3">
    <source>
        <dbReference type="ARBA" id="ARBA00022989"/>
    </source>
</evidence>
<dbReference type="InterPro" id="IPR050504">
    <property type="entry name" value="IgSF_BTN/MOG"/>
</dbReference>
<keyword evidence="4" id="KW-0472">Membrane</keyword>
<proteinExistence type="predicted"/>
<accession>A0AAJ8B184</accession>
<dbReference type="PANTHER" id="PTHR24100">
    <property type="entry name" value="BUTYROPHILIN"/>
    <property type="match status" value="1"/>
</dbReference>
<dbReference type="Pfam" id="PF22705">
    <property type="entry name" value="C2-set_3"/>
    <property type="match status" value="1"/>
</dbReference>
<comment type="subcellular location">
    <subcellularLocation>
        <location evidence="1">Membrane</location>
    </subcellularLocation>
</comment>
<evidence type="ECO:0000256" key="6">
    <source>
        <dbReference type="SAM" id="SignalP"/>
    </source>
</evidence>
<evidence type="ECO:0000313" key="9">
    <source>
        <dbReference type="RefSeq" id="XP_050924512.1"/>
    </source>
</evidence>
<evidence type="ECO:0000259" key="7">
    <source>
        <dbReference type="PROSITE" id="PS50835"/>
    </source>
</evidence>
<sequence>MCPCSCFGVCLLILYCLPVTTGAVSSPVITLVGVDRSINAVVLECESEGWYPEPEVLWLDGEGNLLSAGPTETVRGPDDLYTVSSRVTVEKRHSNSFTCRVQQNKTNQTTETEIHVPDEFFVAPLSHLGLPMSA</sequence>
<dbReference type="AlphaFoldDB" id="A0AAJ8B184"/>
<dbReference type="GO" id="GO:0050852">
    <property type="term" value="P:T cell receptor signaling pathway"/>
    <property type="evidence" value="ECO:0007669"/>
    <property type="project" value="TreeGrafter"/>
</dbReference>
<dbReference type="GeneID" id="108902399"/>
<dbReference type="Gene3D" id="2.60.40.10">
    <property type="entry name" value="Immunoglobulins"/>
    <property type="match status" value="1"/>
</dbReference>
<dbReference type="GO" id="GO:0009897">
    <property type="term" value="C:external side of plasma membrane"/>
    <property type="evidence" value="ECO:0007669"/>
    <property type="project" value="TreeGrafter"/>
</dbReference>
<reference evidence="9" key="1">
    <citation type="submission" date="2025-08" db="UniProtKB">
        <authorList>
            <consortium name="RefSeq"/>
        </authorList>
    </citation>
    <scope>IDENTIFICATION</scope>
    <source>
        <tissue evidence="9">Brain</tissue>
    </source>
</reference>
<evidence type="ECO:0000256" key="2">
    <source>
        <dbReference type="ARBA" id="ARBA00022692"/>
    </source>
</evidence>
<protein>
    <submittedName>
        <fullName evidence="9">Butyrophilin subfamily 2 member A2-like</fullName>
    </submittedName>
</protein>
<evidence type="ECO:0000256" key="4">
    <source>
        <dbReference type="ARBA" id="ARBA00023136"/>
    </source>
</evidence>
<dbReference type="SUPFAM" id="SSF48726">
    <property type="entry name" value="Immunoglobulin"/>
    <property type="match status" value="1"/>
</dbReference>
<dbReference type="InterPro" id="IPR053896">
    <property type="entry name" value="BTN3A2-like_Ig-C"/>
</dbReference>
<dbReference type="RefSeq" id="XP_050924512.1">
    <property type="nucleotide sequence ID" value="XM_051068555.1"/>
</dbReference>
<evidence type="ECO:0000256" key="5">
    <source>
        <dbReference type="ARBA" id="ARBA00023319"/>
    </source>
</evidence>
<evidence type="ECO:0000313" key="8">
    <source>
        <dbReference type="Proteomes" id="UP000694890"/>
    </source>
</evidence>
<dbReference type="InterPro" id="IPR036179">
    <property type="entry name" value="Ig-like_dom_sf"/>
</dbReference>
<gene>
    <name evidence="9" type="primary">LOC108902399</name>
</gene>
<keyword evidence="6" id="KW-0732">Signal</keyword>
<dbReference type="Proteomes" id="UP000694890">
    <property type="component" value="Unplaced"/>
</dbReference>
<dbReference type="GO" id="GO:0001817">
    <property type="term" value="P:regulation of cytokine production"/>
    <property type="evidence" value="ECO:0007669"/>
    <property type="project" value="TreeGrafter"/>
</dbReference>
<keyword evidence="5" id="KW-0393">Immunoglobulin domain</keyword>
<name>A0AAJ8B184_LATCA</name>
<feature type="domain" description="Ig-like" evidence="7">
    <location>
        <begin position="27"/>
        <end position="115"/>
    </location>
</feature>
<dbReference type="GO" id="GO:0005102">
    <property type="term" value="F:signaling receptor binding"/>
    <property type="evidence" value="ECO:0007669"/>
    <property type="project" value="TreeGrafter"/>
</dbReference>
<feature type="signal peptide" evidence="6">
    <location>
        <begin position="1"/>
        <end position="22"/>
    </location>
</feature>
<dbReference type="FunFam" id="2.60.40.10:FF:000088">
    <property type="entry name" value="Butyrophilin subfamily 1 member A1"/>
    <property type="match status" value="1"/>
</dbReference>
<evidence type="ECO:0000256" key="1">
    <source>
        <dbReference type="ARBA" id="ARBA00004370"/>
    </source>
</evidence>
<keyword evidence="3" id="KW-1133">Transmembrane helix</keyword>
<dbReference type="InterPro" id="IPR007110">
    <property type="entry name" value="Ig-like_dom"/>
</dbReference>
<dbReference type="PROSITE" id="PS50835">
    <property type="entry name" value="IG_LIKE"/>
    <property type="match status" value="1"/>
</dbReference>
<organism evidence="8 9">
    <name type="scientific">Lates calcarifer</name>
    <name type="common">Barramundi</name>
    <name type="synonym">Holocentrus calcarifer</name>
    <dbReference type="NCBI Taxonomy" id="8187"/>
    <lineage>
        <taxon>Eukaryota</taxon>
        <taxon>Metazoa</taxon>
        <taxon>Chordata</taxon>
        <taxon>Craniata</taxon>
        <taxon>Vertebrata</taxon>
        <taxon>Euteleostomi</taxon>
        <taxon>Actinopterygii</taxon>
        <taxon>Neopterygii</taxon>
        <taxon>Teleostei</taxon>
        <taxon>Neoteleostei</taxon>
        <taxon>Acanthomorphata</taxon>
        <taxon>Carangaria</taxon>
        <taxon>Carangaria incertae sedis</taxon>
        <taxon>Centropomidae</taxon>
        <taxon>Lates</taxon>
    </lineage>
</organism>